<dbReference type="SUPFAM" id="SSF52799">
    <property type="entry name" value="(Phosphotyrosine protein) phosphatases II"/>
    <property type="match status" value="1"/>
</dbReference>
<organism evidence="3 4">
    <name type="scientific">Elsinoe batatas</name>
    <dbReference type="NCBI Taxonomy" id="2601811"/>
    <lineage>
        <taxon>Eukaryota</taxon>
        <taxon>Fungi</taxon>
        <taxon>Dikarya</taxon>
        <taxon>Ascomycota</taxon>
        <taxon>Pezizomycotina</taxon>
        <taxon>Dothideomycetes</taxon>
        <taxon>Dothideomycetidae</taxon>
        <taxon>Myriangiales</taxon>
        <taxon>Elsinoaceae</taxon>
        <taxon>Elsinoe</taxon>
    </lineage>
</organism>
<dbReference type="InterPro" id="IPR026893">
    <property type="entry name" value="Tyr/Ser_Pase_IphP-type"/>
</dbReference>
<dbReference type="GO" id="GO:0004721">
    <property type="term" value="F:phosphoprotein phosphatase activity"/>
    <property type="evidence" value="ECO:0007669"/>
    <property type="project" value="InterPro"/>
</dbReference>
<dbReference type="AlphaFoldDB" id="A0A8K0KZI7"/>
<reference evidence="3" key="1">
    <citation type="submission" date="2021-07" db="EMBL/GenBank/DDBJ databases">
        <title>Elsinoe batatas strain:CRI-CJ2 Genome sequencing and assembly.</title>
        <authorList>
            <person name="Huang L."/>
        </authorList>
    </citation>
    <scope>NUCLEOTIDE SEQUENCE</scope>
    <source>
        <strain evidence="3">CRI-CJ2</strain>
    </source>
</reference>
<evidence type="ECO:0000313" key="3">
    <source>
        <dbReference type="EMBL" id="KAG8623093.1"/>
    </source>
</evidence>
<evidence type="ECO:0000313" key="4">
    <source>
        <dbReference type="Proteomes" id="UP000809789"/>
    </source>
</evidence>
<comment type="caution">
    <text evidence="3">The sequence shown here is derived from an EMBL/GenBank/DDBJ whole genome shotgun (WGS) entry which is preliminary data.</text>
</comment>
<dbReference type="Proteomes" id="UP000809789">
    <property type="component" value="Unassembled WGS sequence"/>
</dbReference>
<sequence length="300" mass="33386">MVPPPVPGSIKFDSILNVRDVGLFTNAMSGKHRMKPGLLFRAARPDFASPSDRDTLQSTLKIHTILDLRSKTEKLQLATHNSPPPPSPFPQETNPILPPATPSPPPPLPITTLPIPLNGPLFQLRLISLLPFLSILRLITLYLLGQRLPAIRILAAAMAPRGLTGLATDSLLSSWREMRSIFTALAQEENWPVMVHCTQGKDRTGLVVLLLELLCGVEEGACERDYLASEQGLEGEREERIREIEEVGMPREWVDCEKGWVGRVKRFIEGRWAGVEGYLAWCGVREGEVESVKRILLAER</sequence>
<feature type="domain" description="Tyrosine specific protein phosphatases" evidence="2">
    <location>
        <begin position="169"/>
        <end position="240"/>
    </location>
</feature>
<evidence type="ECO:0000259" key="2">
    <source>
        <dbReference type="PROSITE" id="PS50056"/>
    </source>
</evidence>
<protein>
    <recommendedName>
        <fullName evidence="2">Tyrosine specific protein phosphatases domain-containing protein</fullName>
    </recommendedName>
</protein>
<dbReference type="EMBL" id="JAESVG020000010">
    <property type="protein sequence ID" value="KAG8623093.1"/>
    <property type="molecule type" value="Genomic_DNA"/>
</dbReference>
<accession>A0A8K0KZI7</accession>
<dbReference type="InterPro" id="IPR016130">
    <property type="entry name" value="Tyr_Pase_AS"/>
</dbReference>
<evidence type="ECO:0000256" key="1">
    <source>
        <dbReference type="SAM" id="MobiDB-lite"/>
    </source>
</evidence>
<dbReference type="PROSITE" id="PS50056">
    <property type="entry name" value="TYR_PHOSPHATASE_2"/>
    <property type="match status" value="1"/>
</dbReference>
<gene>
    <name evidence="3" type="ORF">KVT40_008069</name>
</gene>
<dbReference type="OrthoDB" id="9988524at2759"/>
<feature type="region of interest" description="Disordered" evidence="1">
    <location>
        <begin position="76"/>
        <end position="104"/>
    </location>
</feature>
<proteinExistence type="predicted"/>
<dbReference type="PANTHER" id="PTHR31126:SF10">
    <property type="entry name" value="PROTEIN PHOSPHATASE, PUTATIVE (AFU_ORTHOLOGUE AFUA_6G06650)-RELATED"/>
    <property type="match status" value="1"/>
</dbReference>
<dbReference type="PROSITE" id="PS00383">
    <property type="entry name" value="TYR_PHOSPHATASE_1"/>
    <property type="match status" value="1"/>
</dbReference>
<dbReference type="Pfam" id="PF13350">
    <property type="entry name" value="Y_phosphatase3"/>
    <property type="match status" value="1"/>
</dbReference>
<dbReference type="InterPro" id="IPR000387">
    <property type="entry name" value="Tyr_Pase_dom"/>
</dbReference>
<keyword evidence="4" id="KW-1185">Reference proteome</keyword>
<dbReference type="PANTHER" id="PTHR31126">
    <property type="entry name" value="TYROSINE-PROTEIN PHOSPHATASE"/>
    <property type="match status" value="1"/>
</dbReference>
<dbReference type="Gene3D" id="3.90.190.10">
    <property type="entry name" value="Protein tyrosine phosphatase superfamily"/>
    <property type="match status" value="1"/>
</dbReference>
<name>A0A8K0KZI7_9PEZI</name>
<dbReference type="InterPro" id="IPR029021">
    <property type="entry name" value="Prot-tyrosine_phosphatase-like"/>
</dbReference>